<dbReference type="Proteomes" id="UP000002774">
    <property type="component" value="Chromosome"/>
</dbReference>
<gene>
    <name evidence="3" type="ORF">Mucpa_1332</name>
</gene>
<evidence type="ECO:0000256" key="2">
    <source>
        <dbReference type="SAM" id="Phobius"/>
    </source>
</evidence>
<keyword evidence="2" id="KW-0812">Transmembrane</keyword>
<feature type="transmembrane region" description="Helical" evidence="2">
    <location>
        <begin position="6"/>
        <end position="24"/>
    </location>
</feature>
<dbReference type="RefSeq" id="WP_008505264.1">
    <property type="nucleotide sequence ID" value="NZ_CM001403.1"/>
</dbReference>
<organism evidence="3 4">
    <name type="scientific">Mucilaginibacter paludis DSM 18603</name>
    <dbReference type="NCBI Taxonomy" id="714943"/>
    <lineage>
        <taxon>Bacteria</taxon>
        <taxon>Pseudomonadati</taxon>
        <taxon>Bacteroidota</taxon>
        <taxon>Sphingobacteriia</taxon>
        <taxon>Sphingobacteriales</taxon>
        <taxon>Sphingobacteriaceae</taxon>
        <taxon>Mucilaginibacter</taxon>
    </lineage>
</organism>
<keyword evidence="2" id="KW-0472">Membrane</keyword>
<dbReference type="AlphaFoldDB" id="H1YHG0"/>
<dbReference type="eggNOG" id="ENOG5033IUX">
    <property type="taxonomic scope" value="Bacteria"/>
</dbReference>
<evidence type="ECO:0000256" key="1">
    <source>
        <dbReference type="SAM" id="MobiDB-lite"/>
    </source>
</evidence>
<sequence>MEINYWIIGIIVILAVCLVGFLIWKNRKDEKSFEQDTIQSELKPEKHDEDKEAGI</sequence>
<name>H1YHG0_9SPHI</name>
<keyword evidence="2" id="KW-1133">Transmembrane helix</keyword>
<keyword evidence="4" id="KW-1185">Reference proteome</keyword>
<feature type="compositionally biased region" description="Basic and acidic residues" evidence="1">
    <location>
        <begin position="42"/>
        <end position="55"/>
    </location>
</feature>
<dbReference type="HOGENOM" id="CLU_3027371_0_0_10"/>
<evidence type="ECO:0000313" key="4">
    <source>
        <dbReference type="Proteomes" id="UP000002774"/>
    </source>
</evidence>
<protein>
    <submittedName>
        <fullName evidence="3">Uncharacterized protein</fullName>
    </submittedName>
</protein>
<dbReference type="EMBL" id="CM001403">
    <property type="protein sequence ID" value="EHQ25494.1"/>
    <property type="molecule type" value="Genomic_DNA"/>
</dbReference>
<reference evidence="3" key="1">
    <citation type="submission" date="2011-09" db="EMBL/GenBank/DDBJ databases">
        <title>The permanent draft genome of Mucilaginibacter paludis DSM 18603.</title>
        <authorList>
            <consortium name="US DOE Joint Genome Institute (JGI-PGF)"/>
            <person name="Lucas S."/>
            <person name="Han J."/>
            <person name="Lapidus A."/>
            <person name="Bruce D."/>
            <person name="Goodwin L."/>
            <person name="Pitluck S."/>
            <person name="Peters L."/>
            <person name="Kyrpides N."/>
            <person name="Mavromatis K."/>
            <person name="Ivanova N."/>
            <person name="Mikhailova N."/>
            <person name="Held B."/>
            <person name="Detter J.C."/>
            <person name="Tapia R."/>
            <person name="Han C."/>
            <person name="Land M."/>
            <person name="Hauser L."/>
            <person name="Markowitz V."/>
            <person name="Cheng J.-F."/>
            <person name="Hugenholtz P."/>
            <person name="Woyke T."/>
            <person name="Wu D."/>
            <person name="Tindall B."/>
            <person name="Brambilla E."/>
            <person name="Klenk H.-P."/>
            <person name="Eisen J.A."/>
        </authorList>
    </citation>
    <scope>NUCLEOTIDE SEQUENCE [LARGE SCALE GENOMIC DNA]</scope>
    <source>
        <strain evidence="3">DSM 18603</strain>
    </source>
</reference>
<feature type="region of interest" description="Disordered" evidence="1">
    <location>
        <begin position="35"/>
        <end position="55"/>
    </location>
</feature>
<accession>H1YHG0</accession>
<evidence type="ECO:0000313" key="3">
    <source>
        <dbReference type="EMBL" id="EHQ25494.1"/>
    </source>
</evidence>
<proteinExistence type="predicted"/>